<name>A0A502EE78_9FLAO</name>
<evidence type="ECO:0000313" key="3">
    <source>
        <dbReference type="Proteomes" id="UP000319700"/>
    </source>
</evidence>
<feature type="transmembrane region" description="Helical" evidence="1">
    <location>
        <begin position="12"/>
        <end position="30"/>
    </location>
</feature>
<dbReference type="AlphaFoldDB" id="A0A502EE78"/>
<dbReference type="EMBL" id="RCZH01000018">
    <property type="protein sequence ID" value="TPG34806.1"/>
    <property type="molecule type" value="Genomic_DNA"/>
</dbReference>
<keyword evidence="1" id="KW-1133">Transmembrane helix</keyword>
<keyword evidence="1" id="KW-0472">Membrane</keyword>
<accession>A0A502EE78</accession>
<organism evidence="2 3">
    <name type="scientific">Flavobacterium pectinovorum</name>
    <dbReference type="NCBI Taxonomy" id="29533"/>
    <lineage>
        <taxon>Bacteria</taxon>
        <taxon>Pseudomonadati</taxon>
        <taxon>Bacteroidota</taxon>
        <taxon>Flavobacteriia</taxon>
        <taxon>Flavobacteriales</taxon>
        <taxon>Flavobacteriaceae</taxon>
        <taxon>Flavobacterium</taxon>
    </lineage>
</organism>
<proteinExistence type="predicted"/>
<evidence type="ECO:0000256" key="1">
    <source>
        <dbReference type="SAM" id="Phobius"/>
    </source>
</evidence>
<reference evidence="2 3" key="1">
    <citation type="journal article" date="2019" name="Environ. Microbiol.">
        <title>Species interactions and distinct microbial communities in high Arctic permafrost affected cryosols are associated with the CH4 and CO2 gas fluxes.</title>
        <authorList>
            <person name="Altshuler I."/>
            <person name="Hamel J."/>
            <person name="Turney S."/>
            <person name="Magnuson E."/>
            <person name="Levesque R."/>
            <person name="Greer C."/>
            <person name="Whyte L.G."/>
        </authorList>
    </citation>
    <scope>NUCLEOTIDE SEQUENCE [LARGE SCALE GENOMIC DNA]</scope>
    <source>
        <strain evidence="2 3">42</strain>
    </source>
</reference>
<sequence>MVKIKTFISRFLASEILPLLVLLLYMIPLFKSGRFIILMITFFLLALYLSFLNFILAILLYFVKISRIPILITVIGFLCLIIYLYYNKVYLGNDVSSAFNKKTLLGKNIDEVIILLCLIINQLLVKLYYLVWR</sequence>
<dbReference type="Proteomes" id="UP000319700">
    <property type="component" value="Unassembled WGS sequence"/>
</dbReference>
<feature type="transmembrane region" description="Helical" evidence="1">
    <location>
        <begin position="36"/>
        <end position="61"/>
    </location>
</feature>
<gene>
    <name evidence="2" type="ORF">EAH81_22275</name>
</gene>
<keyword evidence="3" id="KW-1185">Reference proteome</keyword>
<keyword evidence="1" id="KW-0812">Transmembrane</keyword>
<comment type="caution">
    <text evidence="2">The sequence shown here is derived from an EMBL/GenBank/DDBJ whole genome shotgun (WGS) entry which is preliminary data.</text>
</comment>
<protein>
    <submittedName>
        <fullName evidence="2">Uncharacterized protein</fullName>
    </submittedName>
</protein>
<feature type="transmembrane region" description="Helical" evidence="1">
    <location>
        <begin position="68"/>
        <end position="86"/>
    </location>
</feature>
<evidence type="ECO:0000313" key="2">
    <source>
        <dbReference type="EMBL" id="TPG34806.1"/>
    </source>
</evidence>
<feature type="transmembrane region" description="Helical" evidence="1">
    <location>
        <begin position="112"/>
        <end position="131"/>
    </location>
</feature>